<keyword evidence="10" id="KW-1185">Reference proteome</keyword>
<feature type="transmembrane region" description="Helical" evidence="8">
    <location>
        <begin position="162"/>
        <end position="181"/>
    </location>
</feature>
<keyword evidence="3" id="KW-0813">Transport</keyword>
<gene>
    <name evidence="9" type="ORF">ABDK96_09190</name>
</gene>
<accession>A0ABV0IJM5</accession>
<protein>
    <recommendedName>
        <fullName evidence="8">Probable membrane transporter protein</fullName>
    </recommendedName>
</protein>
<keyword evidence="6 8" id="KW-1133">Transmembrane helix</keyword>
<evidence type="ECO:0000256" key="1">
    <source>
        <dbReference type="ARBA" id="ARBA00004651"/>
    </source>
</evidence>
<evidence type="ECO:0000313" key="10">
    <source>
        <dbReference type="Proteomes" id="UP001484097"/>
    </source>
</evidence>
<dbReference type="EMBL" id="JBDXMX010000003">
    <property type="protein sequence ID" value="MEO9247854.1"/>
    <property type="molecule type" value="Genomic_DNA"/>
</dbReference>
<evidence type="ECO:0000256" key="6">
    <source>
        <dbReference type="ARBA" id="ARBA00022989"/>
    </source>
</evidence>
<keyword evidence="4 8" id="KW-1003">Cell membrane</keyword>
<dbReference type="Pfam" id="PF01925">
    <property type="entry name" value="TauE"/>
    <property type="match status" value="1"/>
</dbReference>
<feature type="transmembrane region" description="Helical" evidence="8">
    <location>
        <begin position="126"/>
        <end position="150"/>
    </location>
</feature>
<dbReference type="InterPro" id="IPR052017">
    <property type="entry name" value="TSUP"/>
</dbReference>
<evidence type="ECO:0000256" key="2">
    <source>
        <dbReference type="ARBA" id="ARBA00009142"/>
    </source>
</evidence>
<feature type="transmembrane region" description="Helical" evidence="8">
    <location>
        <begin position="81"/>
        <end position="114"/>
    </location>
</feature>
<dbReference type="PANTHER" id="PTHR30269:SF37">
    <property type="entry name" value="MEMBRANE TRANSPORTER PROTEIN"/>
    <property type="match status" value="1"/>
</dbReference>
<dbReference type="InterPro" id="IPR002781">
    <property type="entry name" value="TM_pro_TauE-like"/>
</dbReference>
<evidence type="ECO:0000313" key="9">
    <source>
        <dbReference type="EMBL" id="MEO9247854.1"/>
    </source>
</evidence>
<reference evidence="9 10" key="1">
    <citation type="submission" date="2024-05" db="EMBL/GenBank/DDBJ databases">
        <authorList>
            <person name="Yi C."/>
        </authorList>
    </citation>
    <scope>NUCLEOTIDE SEQUENCE [LARGE SCALE GENOMIC DNA]</scope>
    <source>
        <strain evidence="9 10">XS13</strain>
    </source>
</reference>
<dbReference type="Proteomes" id="UP001484097">
    <property type="component" value="Unassembled WGS sequence"/>
</dbReference>
<feature type="transmembrane region" description="Helical" evidence="8">
    <location>
        <begin position="187"/>
        <end position="205"/>
    </location>
</feature>
<evidence type="ECO:0000256" key="7">
    <source>
        <dbReference type="ARBA" id="ARBA00023136"/>
    </source>
</evidence>
<keyword evidence="7 8" id="KW-0472">Membrane</keyword>
<evidence type="ECO:0000256" key="4">
    <source>
        <dbReference type="ARBA" id="ARBA00022475"/>
    </source>
</evidence>
<proteinExistence type="inferred from homology"/>
<dbReference type="RefSeq" id="WP_347920491.1">
    <property type="nucleotide sequence ID" value="NZ_JBDXMX010000003.1"/>
</dbReference>
<evidence type="ECO:0000256" key="8">
    <source>
        <dbReference type="RuleBase" id="RU363041"/>
    </source>
</evidence>
<evidence type="ECO:0000256" key="5">
    <source>
        <dbReference type="ARBA" id="ARBA00022692"/>
    </source>
</evidence>
<dbReference type="PANTHER" id="PTHR30269">
    <property type="entry name" value="TRANSMEMBRANE PROTEIN YFCA"/>
    <property type="match status" value="1"/>
</dbReference>
<feature type="transmembrane region" description="Helical" evidence="8">
    <location>
        <begin position="42"/>
        <end position="60"/>
    </location>
</feature>
<organism evidence="9 10">
    <name type="scientific">Citricoccus nitrophenolicus</name>
    <dbReference type="NCBI Taxonomy" id="863575"/>
    <lineage>
        <taxon>Bacteria</taxon>
        <taxon>Bacillati</taxon>
        <taxon>Actinomycetota</taxon>
        <taxon>Actinomycetes</taxon>
        <taxon>Micrococcales</taxon>
        <taxon>Micrococcaceae</taxon>
        <taxon>Citricoccus</taxon>
    </lineage>
</organism>
<comment type="similarity">
    <text evidence="2 8">Belongs to the 4-toluene sulfonate uptake permease (TSUP) (TC 2.A.102) family.</text>
</comment>
<comment type="caution">
    <text evidence="9">The sequence shown here is derived from an EMBL/GenBank/DDBJ whole genome shotgun (WGS) entry which is preliminary data.</text>
</comment>
<comment type="subcellular location">
    <subcellularLocation>
        <location evidence="1 8">Cell membrane</location>
        <topology evidence="1 8">Multi-pass membrane protein</topology>
    </subcellularLocation>
</comment>
<feature type="transmembrane region" description="Helical" evidence="8">
    <location>
        <begin position="217"/>
        <end position="238"/>
    </location>
</feature>
<feature type="transmembrane region" description="Helical" evidence="8">
    <location>
        <begin position="7"/>
        <end position="36"/>
    </location>
</feature>
<sequence>MDPGSFALIAAVVFVGSALQGSIGFGAGMVAAPVIALVEPELLPALVVMFACLLALMVTLRERAHLDLGGAAWALVGRLPGSALGALLVLVLPVTALSWVVVASVVVGVGSAFLGWRPAPTRTALVTAGALSGIMGTSTSIGGAPMAIVWQGQEPSRLRGTMSAFFLVGSITSVLLLAAVGSVTWHAVQVVLWLIPAVAAGFLLSRRLNRWLDAERLRLAGLVLALGGAGLLVVRLLLEM</sequence>
<name>A0ABV0IJM5_9MICC</name>
<evidence type="ECO:0000256" key="3">
    <source>
        <dbReference type="ARBA" id="ARBA00022448"/>
    </source>
</evidence>
<keyword evidence="5 8" id="KW-0812">Transmembrane</keyword>